<evidence type="ECO:0000313" key="1">
    <source>
        <dbReference type="EMBL" id="CAH2396842.1"/>
    </source>
</evidence>
<evidence type="ECO:0000313" key="2">
    <source>
        <dbReference type="Proteomes" id="UP001153050"/>
    </source>
</evidence>
<dbReference type="EMBL" id="CAKXZT010000057">
    <property type="protein sequence ID" value="CAH2396842.1"/>
    <property type="molecule type" value="Genomic_DNA"/>
</dbReference>
<accession>A0ABN8JFD5</accession>
<organism evidence="1 2">
    <name type="scientific">Mesorhizobium escarrei</name>
    <dbReference type="NCBI Taxonomy" id="666018"/>
    <lineage>
        <taxon>Bacteria</taxon>
        <taxon>Pseudomonadati</taxon>
        <taxon>Pseudomonadota</taxon>
        <taxon>Alphaproteobacteria</taxon>
        <taxon>Hyphomicrobiales</taxon>
        <taxon>Phyllobacteriaceae</taxon>
        <taxon>Mesorhizobium</taxon>
    </lineage>
</organism>
<sequence length="74" mass="8187">MRAPEQVLALQVPEQVLAPEQARALQVPGPEQALQVPEQASVQWALVPGPAWLQPAVQQALAPHRLFQKHSKRQ</sequence>
<dbReference type="Proteomes" id="UP001153050">
    <property type="component" value="Unassembled WGS sequence"/>
</dbReference>
<proteinExistence type="predicted"/>
<reference evidence="1 2" key="1">
    <citation type="submission" date="2022-03" db="EMBL/GenBank/DDBJ databases">
        <authorList>
            <person name="Brunel B."/>
        </authorList>
    </citation>
    <scope>NUCLEOTIDE SEQUENCE [LARGE SCALE GENOMIC DNA]</scope>
    <source>
        <strain evidence="1">STM5069sample</strain>
    </source>
</reference>
<name>A0ABN8JFD5_9HYPH</name>
<comment type="caution">
    <text evidence="1">The sequence shown here is derived from an EMBL/GenBank/DDBJ whole genome shotgun (WGS) entry which is preliminary data.</text>
</comment>
<gene>
    <name evidence="1" type="ORF">MES5069_150053</name>
</gene>
<protein>
    <submittedName>
        <fullName evidence="1">Uncharacterized protein</fullName>
    </submittedName>
</protein>
<keyword evidence="2" id="KW-1185">Reference proteome</keyword>